<keyword evidence="7 11" id="KW-0804">Transcription</keyword>
<comment type="subunit">
    <text evidence="3 11">Component of the Mediator complex.</text>
</comment>
<dbReference type="PANTHER" id="PTHR12809">
    <property type="entry name" value="MEDIATOR COMPLEX SUBUNIT"/>
    <property type="match status" value="1"/>
</dbReference>
<evidence type="ECO:0000256" key="8">
    <source>
        <dbReference type="ARBA" id="ARBA00023242"/>
    </source>
</evidence>
<dbReference type="GO" id="GO:0006357">
    <property type="term" value="P:regulation of transcription by RNA polymerase II"/>
    <property type="evidence" value="ECO:0007669"/>
    <property type="project" value="InterPro"/>
</dbReference>
<evidence type="ECO:0000256" key="9">
    <source>
        <dbReference type="ARBA" id="ARBA00025687"/>
    </source>
</evidence>
<feature type="domain" description="Mediator complex subunit MED14 N-terminal" evidence="13">
    <location>
        <begin position="61"/>
        <end position="166"/>
    </location>
</feature>
<evidence type="ECO:0000256" key="10">
    <source>
        <dbReference type="ARBA" id="ARBA00032007"/>
    </source>
</evidence>
<evidence type="ECO:0000256" key="7">
    <source>
        <dbReference type="ARBA" id="ARBA00023163"/>
    </source>
</evidence>
<comment type="similarity">
    <text evidence="2 11">Belongs to the Mediator complex subunit 14 family.</text>
</comment>
<comment type="caution">
    <text evidence="14">The sequence shown here is derived from an EMBL/GenBank/DDBJ whole genome shotgun (WGS) entry which is preliminary data.</text>
</comment>
<dbReference type="InterPro" id="IPR055122">
    <property type="entry name" value="Med14_N"/>
</dbReference>
<dbReference type="Pfam" id="PF26204">
    <property type="entry name" value="Med14_fung"/>
    <property type="match status" value="1"/>
</dbReference>
<keyword evidence="5 11" id="KW-0805">Transcription regulation</keyword>
<dbReference type="OrthoDB" id="205099at2759"/>
<evidence type="ECO:0000256" key="2">
    <source>
        <dbReference type="ARBA" id="ARBA00007813"/>
    </source>
</evidence>
<protein>
    <recommendedName>
        <fullName evidence="4 11">Mediator of RNA polymerase II transcription subunit 14</fullName>
    </recommendedName>
    <alternativeName>
        <fullName evidence="10 11">Mediator complex subunit 14</fullName>
    </alternativeName>
</protein>
<gene>
    <name evidence="14" type="ORF">N7468_010482</name>
</gene>
<comment type="function">
    <text evidence="9 11">Component of the Mediator complex, a coactivator involved in the regulated transcription of nearly all RNA polymerase II-dependent genes. Mediator functions as a bridge to convey information from gene-specific regulatory proteins to the basal RNA polymerase II transcription machinery. Mediator is recruited to promoters by direct interactions with regulatory proteins and serves as a scaffold for the assembly of a functional preinitiation complex with RNA polymerase II and the general transcription factors.</text>
</comment>
<keyword evidence="15" id="KW-1185">Reference proteome</keyword>
<dbReference type="AlphaFoldDB" id="A0A9W9T9S6"/>
<evidence type="ECO:0000256" key="1">
    <source>
        <dbReference type="ARBA" id="ARBA00004123"/>
    </source>
</evidence>
<dbReference type="Pfam" id="PF08638">
    <property type="entry name" value="Med14"/>
    <property type="match status" value="1"/>
</dbReference>
<evidence type="ECO:0000256" key="3">
    <source>
        <dbReference type="ARBA" id="ARBA00011837"/>
    </source>
</evidence>
<dbReference type="PANTHER" id="PTHR12809:SF2">
    <property type="entry name" value="MEDIATOR OF RNA POLYMERASE II TRANSCRIPTION SUBUNIT 14"/>
    <property type="match status" value="1"/>
</dbReference>
<dbReference type="RefSeq" id="XP_058325300.1">
    <property type="nucleotide sequence ID" value="XM_058479777.1"/>
</dbReference>
<dbReference type="Proteomes" id="UP001150941">
    <property type="component" value="Unassembled WGS sequence"/>
</dbReference>
<evidence type="ECO:0000256" key="11">
    <source>
        <dbReference type="RuleBase" id="RU365082"/>
    </source>
</evidence>
<proteinExistence type="inferred from homology"/>
<evidence type="ECO:0000313" key="14">
    <source>
        <dbReference type="EMBL" id="KAJ5214803.1"/>
    </source>
</evidence>
<evidence type="ECO:0000256" key="4">
    <source>
        <dbReference type="ARBA" id="ARBA00019619"/>
    </source>
</evidence>
<name>A0A9W9T9S6_9EURO</name>
<reference evidence="14" key="2">
    <citation type="journal article" date="2023" name="IMA Fungus">
        <title>Comparative genomic study of the Penicillium genus elucidates a diverse pangenome and 15 lateral gene transfer events.</title>
        <authorList>
            <person name="Petersen C."/>
            <person name="Sorensen T."/>
            <person name="Nielsen M.R."/>
            <person name="Sondergaard T.E."/>
            <person name="Sorensen J.L."/>
            <person name="Fitzpatrick D.A."/>
            <person name="Frisvad J.C."/>
            <person name="Nielsen K.L."/>
        </authorList>
    </citation>
    <scope>NUCLEOTIDE SEQUENCE</scope>
    <source>
        <strain evidence="14">IBT 19713</strain>
    </source>
</reference>
<evidence type="ECO:0000256" key="12">
    <source>
        <dbReference type="SAM" id="MobiDB-lite"/>
    </source>
</evidence>
<reference evidence="14" key="1">
    <citation type="submission" date="2022-11" db="EMBL/GenBank/DDBJ databases">
        <authorList>
            <person name="Petersen C."/>
        </authorList>
    </citation>
    <scope>NUCLEOTIDE SEQUENCE</scope>
    <source>
        <strain evidence="14">IBT 19713</strain>
    </source>
</reference>
<feature type="region of interest" description="Disordered" evidence="12">
    <location>
        <begin position="858"/>
        <end position="892"/>
    </location>
</feature>
<evidence type="ECO:0000313" key="15">
    <source>
        <dbReference type="Proteomes" id="UP001150941"/>
    </source>
</evidence>
<dbReference type="GO" id="GO:0070847">
    <property type="term" value="C:core mediator complex"/>
    <property type="evidence" value="ECO:0007669"/>
    <property type="project" value="TreeGrafter"/>
</dbReference>
<dbReference type="EMBL" id="JAPQKS010000009">
    <property type="protein sequence ID" value="KAJ5214803.1"/>
    <property type="molecule type" value="Genomic_DNA"/>
</dbReference>
<evidence type="ECO:0000259" key="13">
    <source>
        <dbReference type="Pfam" id="PF08638"/>
    </source>
</evidence>
<evidence type="ECO:0000256" key="6">
    <source>
        <dbReference type="ARBA" id="ARBA00023159"/>
    </source>
</evidence>
<keyword evidence="8 11" id="KW-0539">Nucleus</keyword>
<keyword evidence="6 11" id="KW-0010">Activator</keyword>
<dbReference type="GeneID" id="83207081"/>
<evidence type="ECO:0000256" key="5">
    <source>
        <dbReference type="ARBA" id="ARBA00023015"/>
    </source>
</evidence>
<accession>A0A9W9T9S6</accession>
<dbReference type="InterPro" id="IPR013947">
    <property type="entry name" value="Mediator_Med14"/>
</dbReference>
<dbReference type="GO" id="GO:0003712">
    <property type="term" value="F:transcription coregulator activity"/>
    <property type="evidence" value="ECO:0007669"/>
    <property type="project" value="UniProtKB-UniRule"/>
</dbReference>
<sequence>MPGVIMETTSVDGSFQRQRLNEGVNGTLGSHDEKGFQASAMNGPVHVNDSSALINGKSPGNQSTENIRKKLRILDFAHVKRAEFIKLLVLSQWSRQAAEVSRLIDIQGFIRSRHQAYAAAVQVVGEMKRDLVRAQVANPDLKTALEVLSKGRVDALPDLDAKINEVLHNDGLLGCFEFLNGLVLTNKVNTLFRQAVELTQNLWADCLRIEFLHRTLVIQYWPTKPGPKSWLEIGVQRGGQGSGGICVPHLGFRWMRDGQQANHTALRFDTKNLDIERLLRSVIATHISHMLSSVFAKLRTYTLFSHNKLMLRGQLSQTEPGDCHLEIQLTSSRFVRVSVEPLSGAMIFGHPDGPRPDAKIAASSLEEILSRVIRLRCAAALEEIESGTKAIGLEMVSQRTLGLDARRLFPSQTLHTAFFTHPIWDRHWVVAATSSMDGDGWWLVRLPLQTDADRPSPSAHLIRNNLTTRHFSCTAGAELVHGLAGILAIYANARCLSGLPEIHLEPSLEKLQLGPDLEVPEVTFRYNAAMLPPALKILRPRGGRYLRDSIRLLFHGIDHASQSTVLVAYGTLQRSLKFLPSLLSKPETSLLMLSPSGVALRLLVPAGRSVTLHLFERLQRLECVLSIIQSLIEKQMTLLACSFSQIEFAYGPGKRFRARFDIDISGPSLSDHIDISHALSMADPLFRMHLRISFDSPSPHRRVQEALTVALNHRFPKVGISPTLGYMSKTFPLLQCLDQITSAPTSSLVLHVTVRGPTDFHLHYPQLRSRFRLCARPQKGQAVWLLEDSNRPPLPETGQVSHAVHEKIYNSKGDGWQGQGDGAISEVEKVGDLLSTLHACLSACPPEALRPETVVKQLPEAESTQRTTGGAPIQATTRRAELPNNPDIITID</sequence>
<dbReference type="GO" id="GO:0016592">
    <property type="term" value="C:mediator complex"/>
    <property type="evidence" value="ECO:0007669"/>
    <property type="project" value="UniProtKB-UniRule"/>
</dbReference>
<comment type="subcellular location">
    <subcellularLocation>
        <location evidence="1 11">Nucleus</location>
    </subcellularLocation>
</comment>
<organism evidence="14 15">
    <name type="scientific">Penicillium chermesinum</name>
    <dbReference type="NCBI Taxonomy" id="63820"/>
    <lineage>
        <taxon>Eukaryota</taxon>
        <taxon>Fungi</taxon>
        <taxon>Dikarya</taxon>
        <taxon>Ascomycota</taxon>
        <taxon>Pezizomycotina</taxon>
        <taxon>Eurotiomycetes</taxon>
        <taxon>Eurotiomycetidae</taxon>
        <taxon>Eurotiales</taxon>
        <taxon>Aspergillaceae</taxon>
        <taxon>Penicillium</taxon>
    </lineage>
</organism>